<reference evidence="2 3" key="1">
    <citation type="submission" date="2023-02" db="EMBL/GenBank/DDBJ databases">
        <title>LHISI_Scaffold_Assembly.</title>
        <authorList>
            <person name="Stuart O.P."/>
            <person name="Cleave R."/>
            <person name="Magrath M.J.L."/>
            <person name="Mikheyev A.S."/>
        </authorList>
    </citation>
    <scope>NUCLEOTIDE SEQUENCE [LARGE SCALE GENOMIC DNA]</scope>
    <source>
        <strain evidence="2">Daus_M_001</strain>
        <tissue evidence="2">Leg muscle</tissue>
    </source>
</reference>
<evidence type="ECO:0000259" key="1">
    <source>
        <dbReference type="Pfam" id="PF09588"/>
    </source>
</evidence>
<dbReference type="InterPro" id="IPR019080">
    <property type="entry name" value="YqaJ_viral_recombinase"/>
</dbReference>
<name>A0ABQ9HRI3_9NEOP</name>
<dbReference type="PANTHER" id="PTHR46609:SF8">
    <property type="entry name" value="YQAJ VIRAL RECOMBINASE DOMAIN-CONTAINING PROTEIN"/>
    <property type="match status" value="1"/>
</dbReference>
<dbReference type="EMBL" id="JARBHB010000004">
    <property type="protein sequence ID" value="KAJ8886880.1"/>
    <property type="molecule type" value="Genomic_DNA"/>
</dbReference>
<gene>
    <name evidence="2" type="ORF">PR048_013092</name>
</gene>
<dbReference type="InterPro" id="IPR011335">
    <property type="entry name" value="Restrct_endonuc-II-like"/>
</dbReference>
<dbReference type="Pfam" id="PF09588">
    <property type="entry name" value="YqaJ"/>
    <property type="match status" value="1"/>
</dbReference>
<dbReference type="InterPro" id="IPR011604">
    <property type="entry name" value="PDDEXK-like_dom_sf"/>
</dbReference>
<protein>
    <recommendedName>
        <fullName evidence="1">YqaJ viral recombinase domain-containing protein</fullName>
    </recommendedName>
</protein>
<dbReference type="Proteomes" id="UP001159363">
    <property type="component" value="Chromosome X"/>
</dbReference>
<keyword evidence="3" id="KW-1185">Reference proteome</keyword>
<feature type="domain" description="YqaJ viral recombinase" evidence="1">
    <location>
        <begin position="36"/>
        <end position="152"/>
    </location>
</feature>
<sequence>MSEEDYKELQIFLHVLKQEDKKEIEEITREQSACYDWKDYRSKRLTAYFFETVCKMKTTTSCVNVVKQIHYNIFKGNRNTLWSLEKEAVALSQNATKNNISISQCRLVIEEHPFLRVSQDGLIGEDAVLEVKCPTTANLATPLEAVGEKIFNSLKCEMVYRI</sequence>
<proteinExistence type="predicted"/>
<dbReference type="InterPro" id="IPR051703">
    <property type="entry name" value="NF-kappa-B_Signaling_Reg"/>
</dbReference>
<evidence type="ECO:0000313" key="2">
    <source>
        <dbReference type="EMBL" id="KAJ8886880.1"/>
    </source>
</evidence>
<comment type="caution">
    <text evidence="2">The sequence shown here is derived from an EMBL/GenBank/DDBJ whole genome shotgun (WGS) entry which is preliminary data.</text>
</comment>
<accession>A0ABQ9HRI3</accession>
<dbReference type="Gene3D" id="3.90.320.10">
    <property type="match status" value="1"/>
</dbReference>
<organism evidence="2 3">
    <name type="scientific">Dryococelus australis</name>
    <dbReference type="NCBI Taxonomy" id="614101"/>
    <lineage>
        <taxon>Eukaryota</taxon>
        <taxon>Metazoa</taxon>
        <taxon>Ecdysozoa</taxon>
        <taxon>Arthropoda</taxon>
        <taxon>Hexapoda</taxon>
        <taxon>Insecta</taxon>
        <taxon>Pterygota</taxon>
        <taxon>Neoptera</taxon>
        <taxon>Polyneoptera</taxon>
        <taxon>Phasmatodea</taxon>
        <taxon>Verophasmatodea</taxon>
        <taxon>Anareolatae</taxon>
        <taxon>Phasmatidae</taxon>
        <taxon>Eurycanthinae</taxon>
        <taxon>Dryococelus</taxon>
    </lineage>
</organism>
<dbReference type="SUPFAM" id="SSF52980">
    <property type="entry name" value="Restriction endonuclease-like"/>
    <property type="match status" value="1"/>
</dbReference>
<dbReference type="PANTHER" id="PTHR46609">
    <property type="entry name" value="EXONUCLEASE, PHAGE-TYPE/RECB, C-TERMINAL DOMAIN-CONTAINING PROTEIN"/>
    <property type="match status" value="1"/>
</dbReference>
<evidence type="ECO:0000313" key="3">
    <source>
        <dbReference type="Proteomes" id="UP001159363"/>
    </source>
</evidence>